<protein>
    <submittedName>
        <fullName evidence="2">Uncharacterized protein</fullName>
    </submittedName>
</protein>
<sequence length="230" mass="27297">MAHLIQEKQQLQNTLDALTGELRDLEVLRHQLQQEVQAQREQLLGMLAEVQARRDAIVAELHEHYLQACTALTRAKEQQLEEIKRRLRVARSPWRKLLAFYDWQYRRELLYRIATLKRELHSPPRTEEQRMLQREMERTQQEWQEVEQLRRTGGVLSTSETRAHEHALVSRERHLKHIKQAIKEKEDQLAHVHNQLRALPDPERDFGKHFIAALRQELNLLTPAHLGIGV</sequence>
<dbReference type="Proteomes" id="UP000612362">
    <property type="component" value="Unassembled WGS sequence"/>
</dbReference>
<comment type="caution">
    <text evidence="2">The sequence shown here is derived from an EMBL/GenBank/DDBJ whole genome shotgun (WGS) entry which is preliminary data.</text>
</comment>
<keyword evidence="3" id="KW-1185">Reference proteome</keyword>
<name>A0A8J3ID55_9CHLR</name>
<accession>A0A8J3ID55</accession>
<evidence type="ECO:0000256" key="1">
    <source>
        <dbReference type="SAM" id="Coils"/>
    </source>
</evidence>
<organism evidence="2 3">
    <name type="scientific">Ktedonospora formicarum</name>
    <dbReference type="NCBI Taxonomy" id="2778364"/>
    <lineage>
        <taxon>Bacteria</taxon>
        <taxon>Bacillati</taxon>
        <taxon>Chloroflexota</taxon>
        <taxon>Ktedonobacteria</taxon>
        <taxon>Ktedonobacterales</taxon>
        <taxon>Ktedonobacteraceae</taxon>
        <taxon>Ktedonospora</taxon>
    </lineage>
</organism>
<gene>
    <name evidence="2" type="ORF">KSX_73270</name>
</gene>
<dbReference type="AlphaFoldDB" id="A0A8J3ID55"/>
<dbReference type="EMBL" id="BNJF01000004">
    <property type="protein sequence ID" value="GHO49164.1"/>
    <property type="molecule type" value="Genomic_DNA"/>
</dbReference>
<dbReference type="RefSeq" id="WP_220198273.1">
    <property type="nucleotide sequence ID" value="NZ_BNJF01000004.1"/>
</dbReference>
<reference evidence="2" key="1">
    <citation type="submission" date="2020-10" db="EMBL/GenBank/DDBJ databases">
        <title>Taxonomic study of unclassified bacteria belonging to the class Ktedonobacteria.</title>
        <authorList>
            <person name="Yabe S."/>
            <person name="Wang C.M."/>
            <person name="Zheng Y."/>
            <person name="Sakai Y."/>
            <person name="Cavaletti L."/>
            <person name="Monciardini P."/>
            <person name="Donadio S."/>
        </authorList>
    </citation>
    <scope>NUCLEOTIDE SEQUENCE</scope>
    <source>
        <strain evidence="2">SOSP1-1</strain>
    </source>
</reference>
<keyword evidence="1" id="KW-0175">Coiled coil</keyword>
<evidence type="ECO:0000313" key="2">
    <source>
        <dbReference type="EMBL" id="GHO49164.1"/>
    </source>
</evidence>
<feature type="coiled-coil region" evidence="1">
    <location>
        <begin position="1"/>
        <end position="53"/>
    </location>
</feature>
<evidence type="ECO:0000313" key="3">
    <source>
        <dbReference type="Proteomes" id="UP000612362"/>
    </source>
</evidence>
<proteinExistence type="predicted"/>
<dbReference type="SUPFAM" id="SSF47162">
    <property type="entry name" value="Apolipoprotein"/>
    <property type="match status" value="1"/>
</dbReference>